<gene>
    <name evidence="1" type="ORF">H9758_10000</name>
</gene>
<name>A0A9D2SUK8_9FIRM</name>
<evidence type="ECO:0000313" key="2">
    <source>
        <dbReference type="Proteomes" id="UP000823890"/>
    </source>
</evidence>
<comment type="caution">
    <text evidence="1">The sequence shown here is derived from an EMBL/GenBank/DDBJ whole genome shotgun (WGS) entry which is preliminary data.</text>
</comment>
<organism evidence="1 2">
    <name type="scientific">Candidatus Mediterraneibacter faecipullorum</name>
    <dbReference type="NCBI Taxonomy" id="2838670"/>
    <lineage>
        <taxon>Bacteria</taxon>
        <taxon>Bacillati</taxon>
        <taxon>Bacillota</taxon>
        <taxon>Clostridia</taxon>
        <taxon>Lachnospirales</taxon>
        <taxon>Lachnospiraceae</taxon>
        <taxon>Mediterraneibacter</taxon>
    </lineage>
</organism>
<dbReference type="Pfam" id="PF11756">
    <property type="entry name" value="YgbA_NO"/>
    <property type="match status" value="1"/>
</dbReference>
<reference evidence="1" key="2">
    <citation type="submission" date="2021-04" db="EMBL/GenBank/DDBJ databases">
        <authorList>
            <person name="Gilroy R."/>
        </authorList>
    </citation>
    <scope>NUCLEOTIDE SEQUENCE</scope>
    <source>
        <strain evidence="1">ChiW19-954</strain>
    </source>
</reference>
<reference evidence="1" key="1">
    <citation type="journal article" date="2021" name="PeerJ">
        <title>Extensive microbial diversity within the chicken gut microbiome revealed by metagenomics and culture.</title>
        <authorList>
            <person name="Gilroy R."/>
            <person name="Ravi A."/>
            <person name="Getino M."/>
            <person name="Pursley I."/>
            <person name="Horton D.L."/>
            <person name="Alikhan N.F."/>
            <person name="Baker D."/>
            <person name="Gharbi K."/>
            <person name="Hall N."/>
            <person name="Watson M."/>
            <person name="Adriaenssens E.M."/>
            <person name="Foster-Nyarko E."/>
            <person name="Jarju S."/>
            <person name="Secka A."/>
            <person name="Antonio M."/>
            <person name="Oren A."/>
            <person name="Chaudhuri R.R."/>
            <person name="La Ragione R."/>
            <person name="Hildebrand F."/>
            <person name="Pallen M.J."/>
        </authorList>
    </citation>
    <scope>NUCLEOTIDE SEQUENCE</scope>
    <source>
        <strain evidence="1">ChiW19-954</strain>
    </source>
</reference>
<proteinExistence type="predicted"/>
<sequence length="35" mass="4231">MRRKDDVPGLRMLLYHPILAVWHVVCSVREKKKQK</sequence>
<dbReference type="EMBL" id="DWWO01000120">
    <property type="protein sequence ID" value="HJC34904.1"/>
    <property type="molecule type" value="Genomic_DNA"/>
</dbReference>
<dbReference type="Proteomes" id="UP000823890">
    <property type="component" value="Unassembled WGS sequence"/>
</dbReference>
<dbReference type="InterPro" id="IPR020483">
    <property type="entry name" value="Uncharacterised_YgbA"/>
</dbReference>
<dbReference type="AlphaFoldDB" id="A0A9D2SUK8"/>
<accession>A0A9D2SUK8</accession>
<evidence type="ECO:0000313" key="1">
    <source>
        <dbReference type="EMBL" id="HJC34904.1"/>
    </source>
</evidence>
<protein>
    <submittedName>
        <fullName evidence="1">Nitrous oxide-stimulated promoter family protein</fullName>
    </submittedName>
</protein>